<evidence type="ECO:0000313" key="1">
    <source>
        <dbReference type="EMBL" id="MED6181009.1"/>
    </source>
</evidence>
<dbReference type="EMBL" id="JASCZI010181285">
    <property type="protein sequence ID" value="MED6181009.1"/>
    <property type="molecule type" value="Genomic_DNA"/>
</dbReference>
<comment type="caution">
    <text evidence="1">The sequence shown here is derived from an EMBL/GenBank/DDBJ whole genome shotgun (WGS) entry which is preliminary data.</text>
</comment>
<keyword evidence="2" id="KW-1185">Reference proteome</keyword>
<reference evidence="1 2" key="1">
    <citation type="journal article" date="2023" name="Plants (Basel)">
        <title>Bridging the Gap: Combining Genomics and Transcriptomics Approaches to Understand Stylosanthes scabra, an Orphan Legume from the Brazilian Caatinga.</title>
        <authorList>
            <person name="Ferreira-Neto J.R.C."/>
            <person name="da Silva M.D."/>
            <person name="Binneck E."/>
            <person name="de Melo N.F."/>
            <person name="da Silva R.H."/>
            <person name="de Melo A.L.T.M."/>
            <person name="Pandolfi V."/>
            <person name="Bustamante F.O."/>
            <person name="Brasileiro-Vidal A.C."/>
            <person name="Benko-Iseppon A.M."/>
        </authorList>
    </citation>
    <scope>NUCLEOTIDE SEQUENCE [LARGE SCALE GENOMIC DNA]</scope>
    <source>
        <tissue evidence="1">Leaves</tissue>
    </source>
</reference>
<dbReference type="Proteomes" id="UP001341840">
    <property type="component" value="Unassembled WGS sequence"/>
</dbReference>
<protein>
    <submittedName>
        <fullName evidence="1">Uncharacterized protein</fullName>
    </submittedName>
</protein>
<name>A0ABU6W5G6_9FABA</name>
<proteinExistence type="predicted"/>
<organism evidence="1 2">
    <name type="scientific">Stylosanthes scabra</name>
    <dbReference type="NCBI Taxonomy" id="79078"/>
    <lineage>
        <taxon>Eukaryota</taxon>
        <taxon>Viridiplantae</taxon>
        <taxon>Streptophyta</taxon>
        <taxon>Embryophyta</taxon>
        <taxon>Tracheophyta</taxon>
        <taxon>Spermatophyta</taxon>
        <taxon>Magnoliopsida</taxon>
        <taxon>eudicotyledons</taxon>
        <taxon>Gunneridae</taxon>
        <taxon>Pentapetalae</taxon>
        <taxon>rosids</taxon>
        <taxon>fabids</taxon>
        <taxon>Fabales</taxon>
        <taxon>Fabaceae</taxon>
        <taxon>Papilionoideae</taxon>
        <taxon>50 kb inversion clade</taxon>
        <taxon>dalbergioids sensu lato</taxon>
        <taxon>Dalbergieae</taxon>
        <taxon>Pterocarpus clade</taxon>
        <taxon>Stylosanthes</taxon>
    </lineage>
</organism>
<accession>A0ABU6W5G6</accession>
<sequence>MEMVNKGVVGNIVVDQKQPICVNVVAMELHEVGGGLCGAVLVVEVFNGEGQHNGSVFLDELSLGDSRWGDGGLRMEADEVVVRSGRWWLELLMLALPRGAVAVT</sequence>
<gene>
    <name evidence="1" type="ORF">PIB30_015481</name>
</gene>
<evidence type="ECO:0000313" key="2">
    <source>
        <dbReference type="Proteomes" id="UP001341840"/>
    </source>
</evidence>